<keyword evidence="2" id="KW-1185">Reference proteome</keyword>
<proteinExistence type="predicted"/>
<accession>A0A6P5L3K1</accession>
<evidence type="ECO:0000313" key="2">
    <source>
        <dbReference type="Proteomes" id="UP000515140"/>
    </source>
</evidence>
<evidence type="ECO:0000313" key="3">
    <source>
        <dbReference type="RefSeq" id="XP_020852342.1"/>
    </source>
</evidence>
<dbReference type="InParanoid" id="A0A6P5L3K1"/>
<gene>
    <name evidence="3" type="primary">LOC110215323</name>
</gene>
<dbReference type="AlphaFoldDB" id="A0A6P5L3K1"/>
<sequence length="294" mass="31594">MRTSLSWPPHYFSQQPVVADNQAASRDVTSATTTCLPPETSRFQVSAVFCCLRPLGSPGALFECGPWVSPGQGETPPGTEPGSSSTPHVYWPCRSGQVAPNVGLEVRTSARRTSIERRFVATPSFSLLMKSPCVLKMTILVIFLLFRGSHGGFQSPDPVALSRALFGSPCDWAGARSLSVPPPTRKKWTAGKRQPTSPTVILSRASPNPSGNALRLLLKTPSISITTNLLRQKILLIPWKRVSSSRSSCIRNLAARGGGEILRIKSDLAAVREPMTGILRSHVSKKSAAAVVSP</sequence>
<feature type="compositionally biased region" description="Polar residues" evidence="1">
    <location>
        <begin position="194"/>
        <end position="206"/>
    </location>
</feature>
<organism evidence="2 3">
    <name type="scientific">Phascolarctos cinereus</name>
    <name type="common">Koala</name>
    <dbReference type="NCBI Taxonomy" id="38626"/>
    <lineage>
        <taxon>Eukaryota</taxon>
        <taxon>Metazoa</taxon>
        <taxon>Chordata</taxon>
        <taxon>Craniata</taxon>
        <taxon>Vertebrata</taxon>
        <taxon>Euteleostomi</taxon>
        <taxon>Mammalia</taxon>
        <taxon>Metatheria</taxon>
        <taxon>Diprotodontia</taxon>
        <taxon>Phascolarctidae</taxon>
        <taxon>Phascolarctos</taxon>
    </lineage>
</organism>
<reference evidence="3" key="1">
    <citation type="submission" date="2025-08" db="UniProtKB">
        <authorList>
            <consortium name="RefSeq"/>
        </authorList>
    </citation>
    <scope>IDENTIFICATION</scope>
    <source>
        <tissue evidence="3">Spleen</tissue>
    </source>
</reference>
<name>A0A6P5L3K1_PHACI</name>
<dbReference type="KEGG" id="pcw:110215323"/>
<dbReference type="RefSeq" id="XP_020852342.1">
    <property type="nucleotide sequence ID" value="XM_020996683.1"/>
</dbReference>
<evidence type="ECO:0000256" key="1">
    <source>
        <dbReference type="SAM" id="MobiDB-lite"/>
    </source>
</evidence>
<feature type="region of interest" description="Disordered" evidence="1">
    <location>
        <begin position="181"/>
        <end position="206"/>
    </location>
</feature>
<protein>
    <submittedName>
        <fullName evidence="3">Uncharacterized protein LOC110215323</fullName>
    </submittedName>
</protein>
<dbReference type="Proteomes" id="UP000515140">
    <property type="component" value="Unplaced"/>
</dbReference>
<dbReference type="GeneID" id="110215323"/>